<dbReference type="CDD" id="cd11641">
    <property type="entry name" value="Precorrin-4_C11-MT"/>
    <property type="match status" value="1"/>
</dbReference>
<evidence type="ECO:0000256" key="7">
    <source>
        <dbReference type="RuleBase" id="RU003960"/>
    </source>
</evidence>
<dbReference type="Gene3D" id="3.30.950.10">
    <property type="entry name" value="Methyltransferase, Cobalt-precorrin-4 Transmethylase, Domain 2"/>
    <property type="match status" value="1"/>
</dbReference>
<dbReference type="SUPFAM" id="SSF53790">
    <property type="entry name" value="Tetrapyrrole methylase"/>
    <property type="match status" value="1"/>
</dbReference>
<dbReference type="InterPro" id="IPR014776">
    <property type="entry name" value="4pyrrole_Mease_sub2"/>
</dbReference>
<dbReference type="PANTHER" id="PTHR45790:SF4">
    <property type="entry name" value="COBALT-PRECORRIN-4 C(11)-METHYLTRANSFERASE"/>
    <property type="match status" value="1"/>
</dbReference>
<dbReference type="PROSITE" id="PS00839">
    <property type="entry name" value="SUMT_1"/>
    <property type="match status" value="1"/>
</dbReference>
<evidence type="ECO:0000259" key="8">
    <source>
        <dbReference type="Pfam" id="PF00590"/>
    </source>
</evidence>
<dbReference type="InterPro" id="IPR003043">
    <property type="entry name" value="Uropor_MeTrfase_CS"/>
</dbReference>
<dbReference type="InterPro" id="IPR014777">
    <property type="entry name" value="4pyrrole_Mease_sub1"/>
</dbReference>
<keyword evidence="3" id="KW-0169">Cobalamin biosynthesis</keyword>
<evidence type="ECO:0000256" key="5">
    <source>
        <dbReference type="ARBA" id="ARBA00022679"/>
    </source>
</evidence>
<evidence type="ECO:0000256" key="3">
    <source>
        <dbReference type="ARBA" id="ARBA00022573"/>
    </source>
</evidence>
<dbReference type="UniPathway" id="UPA00148"/>
<evidence type="ECO:0000256" key="4">
    <source>
        <dbReference type="ARBA" id="ARBA00022603"/>
    </source>
</evidence>
<organism evidence="9">
    <name type="scientific">Candidatus Kentrum sp. TC</name>
    <dbReference type="NCBI Taxonomy" id="2126339"/>
    <lineage>
        <taxon>Bacteria</taxon>
        <taxon>Pseudomonadati</taxon>
        <taxon>Pseudomonadota</taxon>
        <taxon>Gammaproteobacteria</taxon>
        <taxon>Candidatus Kentrum</taxon>
    </lineage>
</organism>
<dbReference type="GO" id="GO:0032259">
    <property type="term" value="P:methylation"/>
    <property type="evidence" value="ECO:0007669"/>
    <property type="project" value="UniProtKB-KW"/>
</dbReference>
<evidence type="ECO:0000256" key="1">
    <source>
        <dbReference type="ARBA" id="ARBA00004953"/>
    </source>
</evidence>
<dbReference type="Pfam" id="PF00590">
    <property type="entry name" value="TP_methylase"/>
    <property type="match status" value="1"/>
</dbReference>
<dbReference type="NCBIfam" id="TIGR01465">
    <property type="entry name" value="cobM_cbiF"/>
    <property type="match status" value="1"/>
</dbReference>
<dbReference type="InterPro" id="IPR006362">
    <property type="entry name" value="Cbl_synth_CobM/CibF"/>
</dbReference>
<evidence type="ECO:0000256" key="6">
    <source>
        <dbReference type="ARBA" id="ARBA00022691"/>
    </source>
</evidence>
<dbReference type="EMBL" id="CAADFT010000033">
    <property type="protein sequence ID" value="VFK44261.1"/>
    <property type="molecule type" value="Genomic_DNA"/>
</dbReference>
<sequence length="255" mass="27392">MGKVWFVGAGPGDPELITIKGRDLIARAGAVLYAGSLVSKTTTQWAPATCEIADSRDMTLQEVVAWLVEQAGKHDTVVRLQTGDPGLYGALIEMVRPLDVAGIEVGVVPGVSSAMASAAAAVESLTLPEITQTVILTRAEGRTPVPEGESLRTLASHHCTLCLFLSITLLDKVRHDLLAAGWHDDAPILVVHKASWPGQQRIIRGALADIQDKCRAEGIDSQAMIIISPALDARDWSALKKSKLYDAAFTHRFRQ</sequence>
<dbReference type="PROSITE" id="PS00840">
    <property type="entry name" value="SUMT_2"/>
    <property type="match status" value="1"/>
</dbReference>
<keyword evidence="6" id="KW-0949">S-adenosyl-L-methionine</keyword>
<protein>
    <submittedName>
        <fullName evidence="9">Precorrin-4/cobalt-precorrin-4 C11-methyltransferase</fullName>
    </submittedName>
</protein>
<evidence type="ECO:0000313" key="9">
    <source>
        <dbReference type="EMBL" id="VFK44261.1"/>
    </source>
</evidence>
<name>A0A450YRS8_9GAMM</name>
<feature type="domain" description="Tetrapyrrole methylase" evidence="8">
    <location>
        <begin position="3"/>
        <end position="210"/>
    </location>
</feature>
<gene>
    <name evidence="9" type="ORF">BECKTC1821E_GA0114239_103314</name>
</gene>
<dbReference type="InterPro" id="IPR050161">
    <property type="entry name" value="Siro_Cobalamin_biosynth"/>
</dbReference>
<dbReference type="PANTHER" id="PTHR45790">
    <property type="entry name" value="SIROHEME SYNTHASE-RELATED"/>
    <property type="match status" value="1"/>
</dbReference>
<keyword evidence="5 7" id="KW-0808">Transferase</keyword>
<reference evidence="9" key="1">
    <citation type="submission" date="2019-02" db="EMBL/GenBank/DDBJ databases">
        <authorList>
            <person name="Gruber-Vodicka R. H."/>
            <person name="Seah K. B. B."/>
        </authorList>
    </citation>
    <scope>NUCLEOTIDE SEQUENCE</scope>
    <source>
        <strain evidence="9">BECK_BZ125</strain>
    </source>
</reference>
<dbReference type="InterPro" id="IPR000878">
    <property type="entry name" value="4pyrrol_Mease"/>
</dbReference>
<comment type="pathway">
    <text evidence="1">Cofactor biosynthesis; adenosylcobalamin biosynthesis.</text>
</comment>
<keyword evidence="4 7" id="KW-0489">Methyltransferase</keyword>
<dbReference type="GO" id="GO:0009236">
    <property type="term" value="P:cobalamin biosynthetic process"/>
    <property type="evidence" value="ECO:0007669"/>
    <property type="project" value="UniProtKB-UniPathway"/>
</dbReference>
<proteinExistence type="inferred from homology"/>
<accession>A0A450YRS8</accession>
<evidence type="ECO:0000256" key="2">
    <source>
        <dbReference type="ARBA" id="ARBA00005879"/>
    </source>
</evidence>
<dbReference type="Gene3D" id="3.40.1010.10">
    <property type="entry name" value="Cobalt-precorrin-4 Transmethylase, Domain 1"/>
    <property type="match status" value="1"/>
</dbReference>
<dbReference type="InterPro" id="IPR035996">
    <property type="entry name" value="4pyrrol_Methylase_sf"/>
</dbReference>
<comment type="similarity">
    <text evidence="2 7">Belongs to the precorrin methyltransferase family.</text>
</comment>
<dbReference type="GO" id="GO:0046026">
    <property type="term" value="F:precorrin-4 C11-methyltransferase activity"/>
    <property type="evidence" value="ECO:0007669"/>
    <property type="project" value="InterPro"/>
</dbReference>
<dbReference type="AlphaFoldDB" id="A0A450YRS8"/>